<accession>R4T639</accession>
<dbReference type="EC" id="6.5.1.1" evidence="2"/>
<dbReference type="EMBL" id="CP003410">
    <property type="protein sequence ID" value="AGM07861.1"/>
    <property type="molecule type" value="Genomic_DNA"/>
</dbReference>
<dbReference type="Pfam" id="PF04679">
    <property type="entry name" value="DNA_ligase_A_C"/>
    <property type="match status" value="1"/>
</dbReference>
<dbReference type="InterPro" id="IPR016059">
    <property type="entry name" value="DNA_ligase_ATP-dep_CS"/>
</dbReference>
<dbReference type="InterPro" id="IPR012309">
    <property type="entry name" value="DNA_ligase_ATP-dep_C"/>
</dbReference>
<dbReference type="InterPro" id="IPR012310">
    <property type="entry name" value="DNA_ligase_ATP-dep_cent"/>
</dbReference>
<dbReference type="Pfam" id="PF01068">
    <property type="entry name" value="DNA_ligase_A_M"/>
    <property type="match status" value="1"/>
</dbReference>
<dbReference type="PANTHER" id="PTHR45674">
    <property type="entry name" value="DNA LIGASE 1/3 FAMILY MEMBER"/>
    <property type="match status" value="1"/>
</dbReference>
<reference evidence="6 7" key="1">
    <citation type="journal article" date="2013" name="BMC Genomics">
        <title>ContigScape: a Cytoscape plugin facilitating microbial genome gap closing.</title>
        <authorList>
            <person name="Tang B."/>
            <person name="Wang Q."/>
            <person name="Yang M."/>
            <person name="Xie F."/>
            <person name="Zhu Y."/>
            <person name="Zhuo Y."/>
            <person name="Wang S."/>
            <person name="Gao H."/>
            <person name="Ding X."/>
            <person name="Zhang L."/>
            <person name="Zhao G."/>
            <person name="Zheng H."/>
        </authorList>
    </citation>
    <scope>NUCLEOTIDE SEQUENCE [LARGE SCALE GENOMIC DNA]</scope>
    <source>
        <strain evidence="6 7">HCCB10007</strain>
    </source>
</reference>
<organism evidence="6 7">
    <name type="scientific">Amycolatopsis keratiniphila</name>
    <dbReference type="NCBI Taxonomy" id="129921"/>
    <lineage>
        <taxon>Bacteria</taxon>
        <taxon>Bacillati</taxon>
        <taxon>Actinomycetota</taxon>
        <taxon>Actinomycetes</taxon>
        <taxon>Pseudonocardiales</taxon>
        <taxon>Pseudonocardiaceae</taxon>
        <taxon>Amycolatopsis</taxon>
        <taxon>Amycolatopsis japonica group</taxon>
    </lineage>
</organism>
<evidence type="ECO:0000313" key="7">
    <source>
        <dbReference type="Proteomes" id="UP000013968"/>
    </source>
</evidence>
<protein>
    <recommendedName>
        <fullName evidence="2">DNA ligase (ATP)</fullName>
        <ecNumber evidence="2">6.5.1.1</ecNumber>
    </recommendedName>
</protein>
<dbReference type="KEGG" id="aoi:AORI_5278"/>
<sequence length="359" mass="40519">MELPVMPPVKPMLAKAVHELPRTPGLLYEPKWDGFRCVVFRDGDEVVLGSRNDRPLTRYFPELVELLKDALPERCVVDGEIVLVTEGGLDFEALQLRLHPAASRVKKLAEETPSSFVVFDLLALEDRDLTPEPFGERRKLLESVVDTKFARVHLTPLSEDPDVAQDWFTRFEGAGFDGVMAKPADAPYEQDKRVMWKVKHQRTADCVVAGFRWHKDGAGVGSLLLGLYDDEGVLNHVGVASSFTAARRRELVDELAPLRENALEDHPWREWAVAHEEAGGRMPGAGSRWAPKKDLSWEPVRIEWVAEVRYEHVEGTRFRHGGRLVRFRPDREPASCTYAQLEEVPPAELATLFTELGEA</sequence>
<dbReference type="PANTHER" id="PTHR45674:SF4">
    <property type="entry name" value="DNA LIGASE 1"/>
    <property type="match status" value="1"/>
</dbReference>
<dbReference type="GO" id="GO:0006281">
    <property type="term" value="P:DNA repair"/>
    <property type="evidence" value="ECO:0007669"/>
    <property type="project" value="InterPro"/>
</dbReference>
<name>R4T639_9PSEU</name>
<dbReference type="NCBIfam" id="NF006078">
    <property type="entry name" value="PRK08224.1"/>
    <property type="match status" value="1"/>
</dbReference>
<keyword evidence="7" id="KW-1185">Reference proteome</keyword>
<dbReference type="PATRIC" id="fig|1156913.3.peg.5374"/>
<feature type="domain" description="ATP-dependent DNA ligase family profile" evidence="5">
    <location>
        <begin position="107"/>
        <end position="196"/>
    </location>
</feature>
<comment type="similarity">
    <text evidence="1">Belongs to the ATP-dependent DNA ligase family.</text>
</comment>
<evidence type="ECO:0000256" key="4">
    <source>
        <dbReference type="ARBA" id="ARBA00034003"/>
    </source>
</evidence>
<dbReference type="GO" id="GO:0003910">
    <property type="term" value="F:DNA ligase (ATP) activity"/>
    <property type="evidence" value="ECO:0007669"/>
    <property type="project" value="UniProtKB-EC"/>
</dbReference>
<dbReference type="CDD" id="cd07905">
    <property type="entry name" value="Adenylation_DNA_ligase_LigC"/>
    <property type="match status" value="1"/>
</dbReference>
<proteinExistence type="inferred from homology"/>
<dbReference type="AlphaFoldDB" id="R4T639"/>
<evidence type="ECO:0000259" key="5">
    <source>
        <dbReference type="PROSITE" id="PS50160"/>
    </source>
</evidence>
<dbReference type="Proteomes" id="UP000013968">
    <property type="component" value="Chromosome"/>
</dbReference>
<dbReference type="GO" id="GO:0006310">
    <property type="term" value="P:DNA recombination"/>
    <property type="evidence" value="ECO:0007669"/>
    <property type="project" value="InterPro"/>
</dbReference>
<dbReference type="PROSITE" id="PS50160">
    <property type="entry name" value="DNA_LIGASE_A3"/>
    <property type="match status" value="1"/>
</dbReference>
<dbReference type="InterPro" id="IPR050191">
    <property type="entry name" value="ATP-dep_DNA_ligase"/>
</dbReference>
<evidence type="ECO:0000256" key="2">
    <source>
        <dbReference type="ARBA" id="ARBA00012727"/>
    </source>
</evidence>
<dbReference type="InterPro" id="IPR044119">
    <property type="entry name" value="Adenylation_LigC-like"/>
</dbReference>
<evidence type="ECO:0000256" key="3">
    <source>
        <dbReference type="ARBA" id="ARBA00022598"/>
    </source>
</evidence>
<dbReference type="SUPFAM" id="SSF50249">
    <property type="entry name" value="Nucleic acid-binding proteins"/>
    <property type="match status" value="1"/>
</dbReference>
<comment type="catalytic activity">
    <reaction evidence="4">
        <text>ATP + (deoxyribonucleotide)n-3'-hydroxyl + 5'-phospho-(deoxyribonucleotide)m = (deoxyribonucleotide)n+m + AMP + diphosphate.</text>
        <dbReference type="EC" id="6.5.1.1"/>
    </reaction>
</comment>
<dbReference type="Gene3D" id="2.40.50.140">
    <property type="entry name" value="Nucleic acid-binding proteins"/>
    <property type="match status" value="1"/>
</dbReference>
<dbReference type="PROSITE" id="PS00697">
    <property type="entry name" value="DNA_LIGASE_A1"/>
    <property type="match status" value="1"/>
</dbReference>
<dbReference type="InterPro" id="IPR044117">
    <property type="entry name" value="OBF_LigC-like"/>
</dbReference>
<dbReference type="GO" id="GO:0005524">
    <property type="term" value="F:ATP binding"/>
    <property type="evidence" value="ECO:0007669"/>
    <property type="project" value="InterPro"/>
</dbReference>
<dbReference type="SUPFAM" id="SSF56091">
    <property type="entry name" value="DNA ligase/mRNA capping enzyme, catalytic domain"/>
    <property type="match status" value="1"/>
</dbReference>
<dbReference type="HOGENOM" id="CLU_008325_4_1_11"/>
<dbReference type="InterPro" id="IPR012340">
    <property type="entry name" value="NA-bd_OB-fold"/>
</dbReference>
<dbReference type="RefSeq" id="WP_016335602.1">
    <property type="nucleotide sequence ID" value="NC_021252.1"/>
</dbReference>
<evidence type="ECO:0000313" key="6">
    <source>
        <dbReference type="EMBL" id="AGM07861.1"/>
    </source>
</evidence>
<evidence type="ECO:0000256" key="1">
    <source>
        <dbReference type="ARBA" id="ARBA00007572"/>
    </source>
</evidence>
<dbReference type="Gene3D" id="3.30.470.30">
    <property type="entry name" value="DNA ligase/mRNA capping enzyme"/>
    <property type="match status" value="1"/>
</dbReference>
<keyword evidence="3 6" id="KW-0436">Ligase</keyword>
<gene>
    <name evidence="6" type="primary">lig</name>
    <name evidence="6" type="ORF">AORI_5278</name>
</gene>
<dbReference type="CDD" id="cd07970">
    <property type="entry name" value="OBF_DNA_ligase_LigC"/>
    <property type="match status" value="1"/>
</dbReference>